<name>A0A855MJR8_9GAMM</name>
<gene>
    <name evidence="6" type="ORF">F131LOC_01357</name>
</gene>
<dbReference type="InterPro" id="IPR053876">
    <property type="entry name" value="Phage_int_M"/>
</dbReference>
<dbReference type="PANTHER" id="PTHR30629:SF9">
    <property type="entry name" value="PROTEIN INTB-RELATED"/>
    <property type="match status" value="1"/>
</dbReference>
<dbReference type="Pfam" id="PF13356">
    <property type="entry name" value="Arm-DNA-bind_3"/>
    <property type="match status" value="1"/>
</dbReference>
<dbReference type="InterPro" id="IPR010998">
    <property type="entry name" value="Integrase_recombinase_N"/>
</dbReference>
<dbReference type="GO" id="GO:0003677">
    <property type="term" value="F:DNA binding"/>
    <property type="evidence" value="ECO:0007669"/>
    <property type="project" value="UniProtKB-KW"/>
</dbReference>
<dbReference type="InterPro" id="IPR050808">
    <property type="entry name" value="Phage_Integrase"/>
</dbReference>
<keyword evidence="3" id="KW-0238">DNA-binding</keyword>
<dbReference type="Pfam" id="PF22022">
    <property type="entry name" value="Phage_int_M"/>
    <property type="match status" value="1"/>
</dbReference>
<organism evidence="6">
    <name type="scientific">Pectobacterium versatile</name>
    <dbReference type="NCBI Taxonomy" id="2488639"/>
    <lineage>
        <taxon>Bacteria</taxon>
        <taxon>Pseudomonadati</taxon>
        <taxon>Pseudomonadota</taxon>
        <taxon>Gammaproteobacteria</taxon>
        <taxon>Enterobacterales</taxon>
        <taxon>Pectobacteriaceae</taxon>
        <taxon>Pectobacterium</taxon>
    </lineage>
</organism>
<dbReference type="PANTHER" id="PTHR30629">
    <property type="entry name" value="PROPHAGE INTEGRASE"/>
    <property type="match status" value="1"/>
</dbReference>
<comment type="similarity">
    <text evidence="1">Belongs to the 'phage' integrase family.</text>
</comment>
<sequence length="177" mass="20334">MSLNDSKIRNVKPPVTPIKLSDSHGLYLHVKPTGSRLWYFRYYFFGKETRIALGAYPLISLSEARQKRNELRKLLVQNINPAQQRAAEKAARSPAKSFKTVALSWHKSNRAWSKNHATRLLASMNNHIFLIIGHLPVTELKTRHFIELLKGIEKKGLLEVAARVFTYLFSGFHPAYH</sequence>
<evidence type="ECO:0000259" key="4">
    <source>
        <dbReference type="Pfam" id="PF13356"/>
    </source>
</evidence>
<feature type="domain" description="Phage integrase central" evidence="5">
    <location>
        <begin position="98"/>
        <end position="165"/>
    </location>
</feature>
<keyword evidence="2" id="KW-0229">DNA integration</keyword>
<proteinExistence type="inferred from homology"/>
<feature type="domain" description="Integrase DNA-binding" evidence="4">
    <location>
        <begin position="3"/>
        <end position="87"/>
    </location>
</feature>
<protein>
    <submittedName>
        <fullName evidence="6">Integrase</fullName>
    </submittedName>
</protein>
<comment type="caution">
    <text evidence="6">The sequence shown here is derived from an EMBL/GenBank/DDBJ whole genome shotgun (WGS) entry which is preliminary data.</text>
</comment>
<dbReference type="InterPro" id="IPR011010">
    <property type="entry name" value="DNA_brk_join_enz"/>
</dbReference>
<reference evidence="6" key="1">
    <citation type="submission" date="2017-12" db="EMBL/GenBank/DDBJ databases">
        <title>First report on the novel genomospecies/subspecies of Pectobacterium carotovorum in Russia.</title>
        <authorList>
            <person name="Shirshikov F.V."/>
            <person name="Miroshnikov K."/>
            <person name="Toshakov S.V."/>
            <person name="Kabanova A.P."/>
            <person name="Barannik A.P."/>
            <person name="Shneider M."/>
            <person name="Ignatov A.N."/>
            <person name="Miroshnikov K.A."/>
        </authorList>
    </citation>
    <scope>NUCLEOTIDE SEQUENCE [LARGE SCALE GENOMIC DNA]</scope>
    <source>
        <strain evidence="6">F131</strain>
    </source>
</reference>
<dbReference type="SUPFAM" id="SSF56349">
    <property type="entry name" value="DNA breaking-rejoining enzymes"/>
    <property type="match status" value="1"/>
</dbReference>
<dbReference type="GO" id="GO:0015074">
    <property type="term" value="P:DNA integration"/>
    <property type="evidence" value="ECO:0007669"/>
    <property type="project" value="UniProtKB-KW"/>
</dbReference>
<dbReference type="InterPro" id="IPR038488">
    <property type="entry name" value="Integrase_DNA-bd_sf"/>
</dbReference>
<dbReference type="Gene3D" id="3.30.160.390">
    <property type="entry name" value="Integrase, DNA-binding domain"/>
    <property type="match status" value="1"/>
</dbReference>
<evidence type="ECO:0000259" key="5">
    <source>
        <dbReference type="Pfam" id="PF22022"/>
    </source>
</evidence>
<evidence type="ECO:0000313" key="6">
    <source>
        <dbReference type="EMBL" id="POY50829.1"/>
    </source>
</evidence>
<dbReference type="EMBL" id="PDVW01000005">
    <property type="protein sequence ID" value="POY50829.1"/>
    <property type="molecule type" value="Genomic_DNA"/>
</dbReference>
<accession>A0A855MJR8</accession>
<evidence type="ECO:0000256" key="2">
    <source>
        <dbReference type="ARBA" id="ARBA00022908"/>
    </source>
</evidence>
<evidence type="ECO:0000256" key="1">
    <source>
        <dbReference type="ARBA" id="ARBA00008857"/>
    </source>
</evidence>
<dbReference type="AlphaFoldDB" id="A0A855MJR8"/>
<dbReference type="Gene3D" id="1.10.150.130">
    <property type="match status" value="1"/>
</dbReference>
<evidence type="ECO:0000256" key="3">
    <source>
        <dbReference type="ARBA" id="ARBA00023125"/>
    </source>
</evidence>
<dbReference type="InterPro" id="IPR025166">
    <property type="entry name" value="Integrase_DNA_bind_dom"/>
</dbReference>